<organism evidence="1 2">
    <name type="scientific">Pyronema omphalodes (strain CBS 100304)</name>
    <name type="common">Pyronema confluens</name>
    <dbReference type="NCBI Taxonomy" id="1076935"/>
    <lineage>
        <taxon>Eukaryota</taxon>
        <taxon>Fungi</taxon>
        <taxon>Dikarya</taxon>
        <taxon>Ascomycota</taxon>
        <taxon>Pezizomycotina</taxon>
        <taxon>Pezizomycetes</taxon>
        <taxon>Pezizales</taxon>
        <taxon>Pyronemataceae</taxon>
        <taxon>Pyronema</taxon>
    </lineage>
</organism>
<proteinExistence type="predicted"/>
<evidence type="ECO:0000313" key="1">
    <source>
        <dbReference type="EMBL" id="CCX09268.1"/>
    </source>
</evidence>
<evidence type="ECO:0000313" key="2">
    <source>
        <dbReference type="Proteomes" id="UP000018144"/>
    </source>
</evidence>
<protein>
    <submittedName>
        <fullName evidence="1">Uncharacterized protein</fullName>
    </submittedName>
</protein>
<name>U4L7W4_PYROM</name>
<dbReference type="EMBL" id="HF935448">
    <property type="protein sequence ID" value="CCX09268.1"/>
    <property type="molecule type" value="Genomic_DNA"/>
</dbReference>
<sequence length="45" mass="5281">MYQLEILRGDLRDLLANGLKYNKSSVISMTLLYRCTSLPKSFYHQ</sequence>
<accession>U4L7W4</accession>
<dbReference type="Proteomes" id="UP000018144">
    <property type="component" value="Unassembled WGS sequence"/>
</dbReference>
<dbReference type="AlphaFoldDB" id="U4L7W4"/>
<gene>
    <name evidence="1" type="ORF">PCON_08861</name>
</gene>
<keyword evidence="2" id="KW-1185">Reference proteome</keyword>
<reference evidence="1 2" key="1">
    <citation type="journal article" date="2013" name="PLoS Genet.">
        <title>The genome and development-dependent transcriptomes of Pyronema confluens: a window into fungal evolution.</title>
        <authorList>
            <person name="Traeger S."/>
            <person name="Altegoer F."/>
            <person name="Freitag M."/>
            <person name="Gabaldon T."/>
            <person name="Kempken F."/>
            <person name="Kumar A."/>
            <person name="Marcet-Houben M."/>
            <person name="Poggeler S."/>
            <person name="Stajich J.E."/>
            <person name="Nowrousian M."/>
        </authorList>
    </citation>
    <scope>NUCLEOTIDE SEQUENCE [LARGE SCALE GENOMIC DNA]</scope>
    <source>
        <strain evidence="2">CBS 100304</strain>
        <tissue evidence="1">Vegetative mycelium</tissue>
    </source>
</reference>